<feature type="transmembrane region" description="Helical" evidence="2">
    <location>
        <begin position="561"/>
        <end position="578"/>
    </location>
</feature>
<evidence type="ECO:0000313" key="7">
    <source>
        <dbReference type="Proteomes" id="UP000663868"/>
    </source>
</evidence>
<dbReference type="CDD" id="cd24165">
    <property type="entry name" value="TfSGL-like"/>
    <property type="match status" value="1"/>
</dbReference>
<feature type="compositionally biased region" description="Low complexity" evidence="1">
    <location>
        <begin position="533"/>
        <end position="550"/>
    </location>
</feature>
<evidence type="ECO:0000256" key="1">
    <source>
        <dbReference type="SAM" id="MobiDB-lite"/>
    </source>
</evidence>
<dbReference type="EMBL" id="CAJOBB010000313">
    <property type="protein sequence ID" value="CAF3647686.1"/>
    <property type="molecule type" value="Genomic_DNA"/>
</dbReference>
<gene>
    <name evidence="5" type="ORF">IZO911_LOCUS2423</name>
    <name evidence="6" type="ORF">KXQ929_LOCUS7568</name>
</gene>
<reference evidence="6" key="1">
    <citation type="submission" date="2021-02" db="EMBL/GenBank/DDBJ databases">
        <authorList>
            <person name="Nowell W R."/>
        </authorList>
    </citation>
    <scope>NUCLEOTIDE SEQUENCE</scope>
</reference>
<accession>A0A818QW07</accession>
<dbReference type="Proteomes" id="UP000663860">
    <property type="component" value="Unassembled WGS sequence"/>
</dbReference>
<evidence type="ECO:0000313" key="6">
    <source>
        <dbReference type="EMBL" id="CAF3647686.1"/>
    </source>
</evidence>
<dbReference type="AlphaFoldDB" id="A0A818QW07"/>
<feature type="region of interest" description="Disordered" evidence="1">
    <location>
        <begin position="533"/>
        <end position="552"/>
    </location>
</feature>
<proteinExistence type="predicted"/>
<evidence type="ECO:0000313" key="5">
    <source>
        <dbReference type="EMBL" id="CAF0726022.1"/>
    </source>
</evidence>
<dbReference type="InterPro" id="IPR058773">
    <property type="entry name" value="SGL_GH162"/>
</dbReference>
<feature type="signal peptide" evidence="3">
    <location>
        <begin position="1"/>
        <end position="17"/>
    </location>
</feature>
<protein>
    <recommendedName>
        <fullName evidence="4">Endo-beta-1,2-glucanase SGL domain-containing protein</fullName>
    </recommendedName>
</protein>
<dbReference type="EMBL" id="CAJNOE010000012">
    <property type="protein sequence ID" value="CAF0726022.1"/>
    <property type="molecule type" value="Genomic_DNA"/>
</dbReference>
<feature type="chain" id="PRO_5036233961" description="Endo-beta-1,2-glucanase SGL domain-containing protein" evidence="3">
    <location>
        <begin position="18"/>
        <end position="579"/>
    </location>
</feature>
<keyword evidence="2" id="KW-1133">Transmembrane helix</keyword>
<keyword evidence="3" id="KW-0732">Signal</keyword>
<sequence>MALIRVFLCITFLVVQSVIVLHGQTTCRFADLFTIDELVSDRNNAIHRFKMHMCLWEGKFGNGVGYNHEIGITYDGHKIDYTTGDLHENLQYWTAASKEALHINMLALYFMDNIYAQQFFGNASQNDVIQILERKIESYNDFHRRYPGFGGFLPWFAANGTAMNLLGGWESKVPGLDNGQLIWSIKILIDVLKNKNLISLADKYQGRLDLMTLTAIPVFYEARRGGLRCESRILNLFNESQMTNPNNYETNGDCLLDDPYEGELMTYYMDLYAPWTVYNYTMEERNRLWEYKRARLIRDEYNTSTGNPQQVTVQRGFWFSSHEQWKYLYLPYQDIDLQKRLFISGEKVRVHHSARNRIPGLYASVASDAKVDTYQVDYYSACGIQQIAFQPVEHTSVITPYASFPVIMANESIGLAWYLNMLQGPAMQNMYGSTEATNVNGLTISPVITWDSKITTVVAMLSSHLINVTRQILTRDQTYQRFFNITEYEWSRVFGSKPLLGEDLAWSLPSVQIPHSPNGLPDFTQCRNALTTTSSTTTSSTTTSSTSSSTQPISLSALHKPSYITISILLFALFMLLLK</sequence>
<evidence type="ECO:0000259" key="4">
    <source>
        <dbReference type="Pfam" id="PF26157"/>
    </source>
</evidence>
<organism evidence="6 7">
    <name type="scientific">Adineta steineri</name>
    <dbReference type="NCBI Taxonomy" id="433720"/>
    <lineage>
        <taxon>Eukaryota</taxon>
        <taxon>Metazoa</taxon>
        <taxon>Spiralia</taxon>
        <taxon>Gnathifera</taxon>
        <taxon>Rotifera</taxon>
        <taxon>Eurotatoria</taxon>
        <taxon>Bdelloidea</taxon>
        <taxon>Adinetida</taxon>
        <taxon>Adinetidae</taxon>
        <taxon>Adineta</taxon>
    </lineage>
</organism>
<dbReference type="Proteomes" id="UP000663868">
    <property type="component" value="Unassembled WGS sequence"/>
</dbReference>
<feature type="domain" description="Endo-beta-1,2-glucanase SGL" evidence="4">
    <location>
        <begin position="72"/>
        <end position="527"/>
    </location>
</feature>
<comment type="caution">
    <text evidence="6">The sequence shown here is derived from an EMBL/GenBank/DDBJ whole genome shotgun (WGS) entry which is preliminary data.</text>
</comment>
<dbReference type="Pfam" id="PF26157">
    <property type="entry name" value="SGL_GH162"/>
    <property type="match status" value="1"/>
</dbReference>
<keyword evidence="2" id="KW-0812">Transmembrane</keyword>
<evidence type="ECO:0000256" key="3">
    <source>
        <dbReference type="SAM" id="SignalP"/>
    </source>
</evidence>
<evidence type="ECO:0000256" key="2">
    <source>
        <dbReference type="SAM" id="Phobius"/>
    </source>
</evidence>
<name>A0A818QW07_9BILA</name>
<keyword evidence="2" id="KW-0472">Membrane</keyword>